<keyword evidence="2" id="KW-0238">DNA-binding</keyword>
<reference evidence="5 6" key="1">
    <citation type="submission" date="2021-03" db="EMBL/GenBank/DDBJ databases">
        <title>Enterococcal diversity collection.</title>
        <authorList>
            <person name="Gilmore M.S."/>
            <person name="Schwartzman J."/>
            <person name="Van Tyne D."/>
            <person name="Martin M."/>
            <person name="Earl A.M."/>
            <person name="Manson A.L."/>
            <person name="Straub T."/>
            <person name="Salamzade R."/>
            <person name="Saavedra J."/>
            <person name="Lebreton F."/>
            <person name="Prichula J."/>
            <person name="Schaufler K."/>
            <person name="Gaca A."/>
            <person name="Sgardioli B."/>
            <person name="Wagenaar J."/>
            <person name="Strong T."/>
        </authorList>
    </citation>
    <scope>NUCLEOTIDE SEQUENCE [LARGE SCALE GENOMIC DNA]</scope>
    <source>
        <strain evidence="5 6">669A</strain>
    </source>
</reference>
<dbReference type="SMART" id="SM00344">
    <property type="entry name" value="HTH_ASNC"/>
    <property type="match status" value="1"/>
</dbReference>
<evidence type="ECO:0000256" key="2">
    <source>
        <dbReference type="ARBA" id="ARBA00023125"/>
    </source>
</evidence>
<name>A0ABS3LAL1_9ENTE</name>
<dbReference type="Pfam" id="PF01037">
    <property type="entry name" value="AsnC_trans_reg"/>
    <property type="match status" value="1"/>
</dbReference>
<dbReference type="CDD" id="cd00090">
    <property type="entry name" value="HTH_ARSR"/>
    <property type="match status" value="1"/>
</dbReference>
<keyword evidence="1" id="KW-0805">Transcription regulation</keyword>
<dbReference type="Proteomes" id="UP000664601">
    <property type="component" value="Unassembled WGS sequence"/>
</dbReference>
<dbReference type="RefSeq" id="WP_207673601.1">
    <property type="nucleotide sequence ID" value="NZ_JAFREM010000017.1"/>
</dbReference>
<dbReference type="InterPro" id="IPR019888">
    <property type="entry name" value="Tscrpt_reg_AsnC-like"/>
</dbReference>
<dbReference type="InterPro" id="IPR019887">
    <property type="entry name" value="Tscrpt_reg_AsnC/Lrp_C"/>
</dbReference>
<dbReference type="InterPro" id="IPR036388">
    <property type="entry name" value="WH-like_DNA-bd_sf"/>
</dbReference>
<dbReference type="Gene3D" id="3.30.70.920">
    <property type="match status" value="1"/>
</dbReference>
<protein>
    <submittedName>
        <fullName evidence="5">Lrp/AsnC family transcriptional regulator</fullName>
    </submittedName>
</protein>
<dbReference type="InterPro" id="IPR011991">
    <property type="entry name" value="ArsR-like_HTH"/>
</dbReference>
<comment type="caution">
    <text evidence="5">The sequence shown here is derived from an EMBL/GenBank/DDBJ whole genome shotgun (WGS) entry which is preliminary data.</text>
</comment>
<keyword evidence="3" id="KW-0804">Transcription</keyword>
<dbReference type="InterPro" id="IPR011008">
    <property type="entry name" value="Dimeric_a/b-barrel"/>
</dbReference>
<dbReference type="Gene3D" id="1.10.10.10">
    <property type="entry name" value="Winged helix-like DNA-binding domain superfamily/Winged helix DNA-binding domain"/>
    <property type="match status" value="1"/>
</dbReference>
<sequence>MDELDKRIVNILQKEGRLSIKNISERLFITPPAVSQRLHSLEKNGSILNYQAHLNFPQADLSIKAYIQLSLEPQQKEVFYPYIASVPNVLECDCVTGAYSMMIKVVFESTQALDGFINELQRFGRTNTQIVFSTPVQSRGFAFSEVSE</sequence>
<proteinExistence type="predicted"/>
<dbReference type="PRINTS" id="PR00033">
    <property type="entry name" value="HTHASNC"/>
</dbReference>
<dbReference type="Pfam" id="PF13412">
    <property type="entry name" value="HTH_24"/>
    <property type="match status" value="1"/>
</dbReference>
<dbReference type="InterPro" id="IPR000485">
    <property type="entry name" value="AsnC-type_HTH_dom"/>
</dbReference>
<evidence type="ECO:0000256" key="3">
    <source>
        <dbReference type="ARBA" id="ARBA00023163"/>
    </source>
</evidence>
<organism evidence="5 6">
    <name type="scientific">Candidatus Enterococcus moelleringii</name>
    <dbReference type="NCBI Taxonomy" id="2815325"/>
    <lineage>
        <taxon>Bacteria</taxon>
        <taxon>Bacillati</taxon>
        <taxon>Bacillota</taxon>
        <taxon>Bacilli</taxon>
        <taxon>Lactobacillales</taxon>
        <taxon>Enterococcaceae</taxon>
        <taxon>Enterococcus</taxon>
    </lineage>
</organism>
<gene>
    <name evidence="5" type="ORF">JZO70_10900</name>
</gene>
<evidence type="ECO:0000256" key="1">
    <source>
        <dbReference type="ARBA" id="ARBA00023015"/>
    </source>
</evidence>
<feature type="domain" description="HTH asnC-type" evidence="4">
    <location>
        <begin position="1"/>
        <end position="62"/>
    </location>
</feature>
<dbReference type="PANTHER" id="PTHR30154:SF53">
    <property type="entry name" value="HTH-TYPE TRANSCRIPTIONAL REGULATOR LRPC"/>
    <property type="match status" value="1"/>
</dbReference>
<accession>A0ABS3LAL1</accession>
<dbReference type="InterPro" id="IPR036390">
    <property type="entry name" value="WH_DNA-bd_sf"/>
</dbReference>
<evidence type="ECO:0000313" key="5">
    <source>
        <dbReference type="EMBL" id="MBO1306673.1"/>
    </source>
</evidence>
<dbReference type="PROSITE" id="PS50956">
    <property type="entry name" value="HTH_ASNC_2"/>
    <property type="match status" value="1"/>
</dbReference>
<evidence type="ECO:0000259" key="4">
    <source>
        <dbReference type="PROSITE" id="PS50956"/>
    </source>
</evidence>
<dbReference type="EMBL" id="JAFREM010000017">
    <property type="protein sequence ID" value="MBO1306673.1"/>
    <property type="molecule type" value="Genomic_DNA"/>
</dbReference>
<evidence type="ECO:0000313" key="6">
    <source>
        <dbReference type="Proteomes" id="UP000664601"/>
    </source>
</evidence>
<keyword evidence="6" id="KW-1185">Reference proteome</keyword>
<dbReference type="SUPFAM" id="SSF46785">
    <property type="entry name" value="Winged helix' DNA-binding domain"/>
    <property type="match status" value="1"/>
</dbReference>
<dbReference type="SUPFAM" id="SSF54909">
    <property type="entry name" value="Dimeric alpha+beta barrel"/>
    <property type="match status" value="1"/>
</dbReference>
<dbReference type="PANTHER" id="PTHR30154">
    <property type="entry name" value="LEUCINE-RESPONSIVE REGULATORY PROTEIN"/>
    <property type="match status" value="1"/>
</dbReference>